<dbReference type="Gene3D" id="3.30.160.250">
    <property type="match status" value="1"/>
</dbReference>
<dbReference type="AlphaFoldDB" id="A0A1G1VKK8"/>
<evidence type="ECO:0000313" key="3">
    <source>
        <dbReference type="Proteomes" id="UP000177324"/>
    </source>
</evidence>
<dbReference type="InterPro" id="IPR051404">
    <property type="entry name" value="TA_system_antitoxin"/>
</dbReference>
<evidence type="ECO:0000313" key="2">
    <source>
        <dbReference type="EMBL" id="OGY15872.1"/>
    </source>
</evidence>
<comment type="caution">
    <text evidence="2">The sequence shown here is derived from an EMBL/GenBank/DDBJ whole genome shotgun (WGS) entry which is preliminary data.</text>
</comment>
<protein>
    <recommendedName>
        <fullName evidence="1">HicB-like antitoxin of toxin-antitoxin system domain-containing protein</fullName>
    </recommendedName>
</protein>
<dbReference type="SUPFAM" id="SSF143100">
    <property type="entry name" value="TTHA1013/TTHA0281-like"/>
    <property type="match status" value="1"/>
</dbReference>
<dbReference type="Pfam" id="PF15919">
    <property type="entry name" value="HicB_lk_antitox"/>
    <property type="match status" value="1"/>
</dbReference>
<dbReference type="EMBL" id="MHCH01000058">
    <property type="protein sequence ID" value="OGY15872.1"/>
    <property type="molecule type" value="Genomic_DNA"/>
</dbReference>
<dbReference type="InterPro" id="IPR035069">
    <property type="entry name" value="TTHA1013/TTHA0281-like"/>
</dbReference>
<reference evidence="2 3" key="1">
    <citation type="journal article" date="2016" name="Nat. Commun.">
        <title>Thousands of microbial genomes shed light on interconnected biogeochemical processes in an aquifer system.</title>
        <authorList>
            <person name="Anantharaman K."/>
            <person name="Brown C.T."/>
            <person name="Hug L.A."/>
            <person name="Sharon I."/>
            <person name="Castelle C.J."/>
            <person name="Probst A.J."/>
            <person name="Thomas B.C."/>
            <person name="Singh A."/>
            <person name="Wilkins M.J."/>
            <person name="Karaoz U."/>
            <person name="Brodie E.L."/>
            <person name="Williams K.H."/>
            <person name="Hubbard S.S."/>
            <person name="Banfield J.F."/>
        </authorList>
    </citation>
    <scope>NUCLEOTIDE SEQUENCE [LARGE SCALE GENOMIC DNA]</scope>
</reference>
<sequence length="109" mass="12103">MIGGKVKFYKFTVLFEKEPRTKETYNVSVPALPGCLTFGESLTHAEYMIQEAMELYLSTLLDEGELIPADKKVRVKKGVIVKQMVVAVKQELSAGVVDYGRETAYPAVA</sequence>
<dbReference type="Proteomes" id="UP000177324">
    <property type="component" value="Unassembled WGS sequence"/>
</dbReference>
<dbReference type="PANTHER" id="PTHR34504">
    <property type="entry name" value="ANTITOXIN HICB"/>
    <property type="match status" value="1"/>
</dbReference>
<feature type="domain" description="HicB-like antitoxin of toxin-antitoxin system" evidence="1">
    <location>
        <begin position="19"/>
        <end position="74"/>
    </location>
</feature>
<accession>A0A1G1VKK8</accession>
<evidence type="ECO:0000259" key="1">
    <source>
        <dbReference type="Pfam" id="PF15919"/>
    </source>
</evidence>
<dbReference type="InterPro" id="IPR031807">
    <property type="entry name" value="HicB-like"/>
</dbReference>
<proteinExistence type="predicted"/>
<organism evidence="2 3">
    <name type="scientific">Candidatus Chisholmbacteria bacterium RIFCSPHIGHO2_01_FULL_48_12</name>
    <dbReference type="NCBI Taxonomy" id="1797589"/>
    <lineage>
        <taxon>Bacteria</taxon>
        <taxon>Candidatus Chisholmiibacteriota</taxon>
    </lineage>
</organism>
<dbReference type="PANTHER" id="PTHR34504:SF2">
    <property type="entry name" value="UPF0150 PROTEIN SSL0259"/>
    <property type="match status" value="1"/>
</dbReference>
<name>A0A1G1VKK8_9BACT</name>
<dbReference type="STRING" id="1797589.A2784_03435"/>
<gene>
    <name evidence="2" type="ORF">A2784_03435</name>
</gene>